<evidence type="ECO:0008006" key="3">
    <source>
        <dbReference type="Google" id="ProtNLM"/>
    </source>
</evidence>
<dbReference type="InterPro" id="IPR007813">
    <property type="entry name" value="PilN"/>
</dbReference>
<dbReference type="AlphaFoldDB" id="A0A7C4RR78"/>
<gene>
    <name evidence="2" type="ORF">ENS29_09675</name>
</gene>
<keyword evidence="1" id="KW-0175">Coiled coil</keyword>
<evidence type="ECO:0000313" key="2">
    <source>
        <dbReference type="EMBL" id="HGU33111.1"/>
    </source>
</evidence>
<reference evidence="2" key="1">
    <citation type="journal article" date="2020" name="mSystems">
        <title>Genome- and Community-Level Interaction Insights into Carbon Utilization and Element Cycling Functions of Hydrothermarchaeota in Hydrothermal Sediment.</title>
        <authorList>
            <person name="Zhou Z."/>
            <person name="Liu Y."/>
            <person name="Xu W."/>
            <person name="Pan J."/>
            <person name="Luo Z.H."/>
            <person name="Li M."/>
        </authorList>
    </citation>
    <scope>NUCLEOTIDE SEQUENCE [LARGE SCALE GENOMIC DNA]</scope>
    <source>
        <strain evidence="2">SpSt-477</strain>
    </source>
</reference>
<proteinExistence type="predicted"/>
<evidence type="ECO:0000256" key="1">
    <source>
        <dbReference type="SAM" id="Coils"/>
    </source>
</evidence>
<dbReference type="PANTHER" id="PTHR40278:SF1">
    <property type="entry name" value="DNA UTILIZATION PROTEIN HOFN"/>
    <property type="match status" value="1"/>
</dbReference>
<organism evidence="2">
    <name type="scientific">Desulfatirhabdium butyrativorans</name>
    <dbReference type="NCBI Taxonomy" id="340467"/>
    <lineage>
        <taxon>Bacteria</taxon>
        <taxon>Pseudomonadati</taxon>
        <taxon>Thermodesulfobacteriota</taxon>
        <taxon>Desulfobacteria</taxon>
        <taxon>Desulfobacterales</taxon>
        <taxon>Desulfatirhabdiaceae</taxon>
        <taxon>Desulfatirhabdium</taxon>
    </lineage>
</organism>
<feature type="coiled-coil region" evidence="1">
    <location>
        <begin position="314"/>
        <end position="341"/>
    </location>
</feature>
<protein>
    <recommendedName>
        <fullName evidence="3">GspL periplasmic domain-containing protein</fullName>
    </recommendedName>
</protein>
<name>A0A7C4RR78_9BACT</name>
<dbReference type="Pfam" id="PF05137">
    <property type="entry name" value="PilN"/>
    <property type="match status" value="1"/>
</dbReference>
<dbReference type="EMBL" id="DSUH01000226">
    <property type="protein sequence ID" value="HGU33111.1"/>
    <property type="molecule type" value="Genomic_DNA"/>
</dbReference>
<dbReference type="InterPro" id="IPR052534">
    <property type="entry name" value="Extracell_DNA_Util/SecSys_Comp"/>
</dbReference>
<sequence>MIGAHPKRIVGLYVGAKRLQYAAVERQRLRRWQPIALSSWPQVSAVAAENPLHVLREFLKNTLPEKGLHWYVALSRNRFFVRDLTLPAMPLEEALDAVRGMLPIVSHLPLDEIYWDVALARQPEKSLRALIVYGFRKEIEPIREIFRETGHEGGLVAVFPLGFGIGHYLKLRGYPLPMAVEIPYHDGVEVALYDAWGCKASFFAAQGGGSGGASLDALRAGLDVPVDRIYALGSEELERGLPQSSPRPFPAFVGLEDNLAAAALACGLSSMQIISIDPTPTRLKLFPFWKLTASVVTVMAIACAAWWVTAVRSVDANRLTLAQLKDAKTQLEQRLRPLERNRQITQTAQQLIDDMEEFAKTRPRVYRWINEIAELAPEGTWFSRFTLNEKEIVLQGQSRDAIKTLEALRAAAFLEQVKLTGSVMKAPNGLDQFNLNMKLKEEKAPAHEPSPSADQ</sequence>
<dbReference type="PANTHER" id="PTHR40278">
    <property type="entry name" value="DNA UTILIZATION PROTEIN HOFN"/>
    <property type="match status" value="1"/>
</dbReference>
<accession>A0A7C4RR78</accession>
<comment type="caution">
    <text evidence="2">The sequence shown here is derived from an EMBL/GenBank/DDBJ whole genome shotgun (WGS) entry which is preliminary data.</text>
</comment>